<accession>A0A1E7ZEV1</accession>
<keyword evidence="5" id="KW-1185">Reference proteome</keyword>
<dbReference type="NCBIfam" id="NF038402">
    <property type="entry name" value="TroA_like"/>
    <property type="match status" value="1"/>
</dbReference>
<dbReference type="EMBL" id="MDHN01000008">
    <property type="protein sequence ID" value="OFC72058.1"/>
    <property type="molecule type" value="Genomic_DNA"/>
</dbReference>
<comment type="caution">
    <text evidence="4">The sequence shown here is derived from an EMBL/GenBank/DDBJ whole genome shotgun (WGS) entry which is preliminary data.</text>
</comment>
<dbReference type="CDD" id="cd01144">
    <property type="entry name" value="BtuF"/>
    <property type="match status" value="1"/>
</dbReference>
<feature type="signal peptide" evidence="2">
    <location>
        <begin position="1"/>
        <end position="18"/>
    </location>
</feature>
<protein>
    <submittedName>
        <fullName evidence="4">Cobalamin-binding protein</fullName>
    </submittedName>
</protein>
<evidence type="ECO:0000313" key="5">
    <source>
        <dbReference type="Proteomes" id="UP000175691"/>
    </source>
</evidence>
<dbReference type="PANTHER" id="PTHR30535">
    <property type="entry name" value="VITAMIN B12-BINDING PROTEIN"/>
    <property type="match status" value="1"/>
</dbReference>
<feature type="domain" description="Fe/B12 periplasmic-binding" evidence="3">
    <location>
        <begin position="29"/>
        <end position="278"/>
    </location>
</feature>
<dbReference type="Proteomes" id="UP000175691">
    <property type="component" value="Unassembled WGS sequence"/>
</dbReference>
<reference evidence="4 5" key="1">
    <citation type="submission" date="2016-08" db="EMBL/GenBank/DDBJ databases">
        <authorList>
            <person name="Seilhamer J.J."/>
        </authorList>
    </citation>
    <scope>NUCLEOTIDE SEQUENCE [LARGE SCALE GENOMIC DNA]</scope>
    <source>
        <strain evidence="4 5">KCTC 42603</strain>
    </source>
</reference>
<gene>
    <name evidence="4" type="ORF">BFC18_04975</name>
</gene>
<proteinExistence type="predicted"/>
<dbReference type="InterPro" id="IPR054828">
    <property type="entry name" value="Vit_B12_bind_prot"/>
</dbReference>
<evidence type="ECO:0000256" key="2">
    <source>
        <dbReference type="SAM" id="SignalP"/>
    </source>
</evidence>
<dbReference type="InterPro" id="IPR002491">
    <property type="entry name" value="ABC_transptr_periplasmic_BD"/>
</dbReference>
<organism evidence="4 5">
    <name type="scientific">Alteromonas confluentis</name>
    <dbReference type="NCBI Taxonomy" id="1656094"/>
    <lineage>
        <taxon>Bacteria</taxon>
        <taxon>Pseudomonadati</taxon>
        <taxon>Pseudomonadota</taxon>
        <taxon>Gammaproteobacteria</taxon>
        <taxon>Alteromonadales</taxon>
        <taxon>Alteromonadaceae</taxon>
        <taxon>Alteromonas/Salinimonas group</taxon>
        <taxon>Alteromonas</taxon>
    </lineage>
</organism>
<dbReference type="OrthoDB" id="6495095at2"/>
<evidence type="ECO:0000259" key="3">
    <source>
        <dbReference type="PROSITE" id="PS50983"/>
    </source>
</evidence>
<evidence type="ECO:0000313" key="4">
    <source>
        <dbReference type="EMBL" id="OFC72058.1"/>
    </source>
</evidence>
<evidence type="ECO:0000256" key="1">
    <source>
        <dbReference type="ARBA" id="ARBA00022729"/>
    </source>
</evidence>
<dbReference type="GO" id="GO:0071281">
    <property type="term" value="P:cellular response to iron ion"/>
    <property type="evidence" value="ECO:0007669"/>
    <property type="project" value="TreeGrafter"/>
</dbReference>
<dbReference type="AlphaFoldDB" id="A0A1E7ZEV1"/>
<dbReference type="RefSeq" id="WP_070123840.1">
    <property type="nucleotide sequence ID" value="NZ_MDHN01000008.1"/>
</dbReference>
<dbReference type="Pfam" id="PF01497">
    <property type="entry name" value="Peripla_BP_2"/>
    <property type="match status" value="1"/>
</dbReference>
<dbReference type="STRING" id="1656094.BFC18_04975"/>
<name>A0A1E7ZEV1_9ALTE</name>
<dbReference type="PROSITE" id="PS50983">
    <property type="entry name" value="FE_B12_PBP"/>
    <property type="match status" value="1"/>
</dbReference>
<dbReference type="PANTHER" id="PTHR30535:SF34">
    <property type="entry name" value="MOLYBDATE-BINDING PROTEIN MOLA"/>
    <property type="match status" value="1"/>
</dbReference>
<dbReference type="SUPFAM" id="SSF53807">
    <property type="entry name" value="Helical backbone' metal receptor"/>
    <property type="match status" value="1"/>
</dbReference>
<sequence>MKLAVFISALLLSLSAAAQTDVDPRTQRRLVVLAPHLVESLFAIGAGDQIIATTDHSDFPAQASSIPRVGNYARLQIEQILALRPDAVVAWRSGNPADDLQRLEKYKINVVYTQADNLQDVASELRMLGKLTGREKQAENIANDYLYRLHALKARYSKAEGVSVFYELWARPLRTVAGNSWLQQQIALCGGDNIYADIEEGYPQVSLENVLDLRPQVIIQPTTHGDNQPETINWQQWPEIPAVNHGFILHPDADKVHRMTTRMLDEIEAMCVQLDKARQFYAQDSDLTQP</sequence>
<dbReference type="Gene3D" id="3.40.50.1980">
    <property type="entry name" value="Nitrogenase molybdenum iron protein domain"/>
    <property type="match status" value="2"/>
</dbReference>
<keyword evidence="1 2" id="KW-0732">Signal</keyword>
<feature type="chain" id="PRO_5009209790" evidence="2">
    <location>
        <begin position="19"/>
        <end position="290"/>
    </location>
</feature>
<dbReference type="InterPro" id="IPR050902">
    <property type="entry name" value="ABC_Transporter_SBP"/>
</dbReference>